<dbReference type="EMBL" id="RJPQ01000002">
    <property type="protein sequence ID" value="RSJ87082.1"/>
    <property type="molecule type" value="Genomic_DNA"/>
</dbReference>
<keyword evidence="1" id="KW-0175">Coiled coil</keyword>
<feature type="region of interest" description="Disordered" evidence="2">
    <location>
        <begin position="97"/>
        <end position="122"/>
    </location>
</feature>
<reference evidence="3 4" key="1">
    <citation type="submission" date="2018-11" db="EMBL/GenBank/DDBJ databases">
        <title>Species Designations Belie Phenotypic and Genotypic Heterogeneity in Oral Streptococci.</title>
        <authorList>
            <person name="Velsko I."/>
        </authorList>
    </citation>
    <scope>NUCLEOTIDE SEQUENCE [LARGE SCALE GENOMIC DNA]</scope>
    <source>
        <strain evidence="3 4">A54</strain>
    </source>
</reference>
<dbReference type="Proteomes" id="UP000277890">
    <property type="component" value="Unassembled WGS sequence"/>
</dbReference>
<protein>
    <submittedName>
        <fullName evidence="3">Uncharacterized protein</fullName>
    </submittedName>
</protein>
<gene>
    <name evidence="3" type="ORF">D8794_02380</name>
</gene>
<comment type="caution">
    <text evidence="3">The sequence shown here is derived from an EMBL/GenBank/DDBJ whole genome shotgun (WGS) entry which is preliminary data.</text>
</comment>
<accession>A0A428GVJ2</accession>
<organism evidence="3 4">
    <name type="scientific">Streptococcus cristatus</name>
    <dbReference type="NCBI Taxonomy" id="45634"/>
    <lineage>
        <taxon>Bacteria</taxon>
        <taxon>Bacillati</taxon>
        <taxon>Bacillota</taxon>
        <taxon>Bacilli</taxon>
        <taxon>Lactobacillales</taxon>
        <taxon>Streptococcaceae</taxon>
        <taxon>Streptococcus</taxon>
    </lineage>
</organism>
<feature type="coiled-coil region" evidence="1">
    <location>
        <begin position="7"/>
        <end position="34"/>
    </location>
</feature>
<evidence type="ECO:0000256" key="1">
    <source>
        <dbReference type="SAM" id="Coils"/>
    </source>
</evidence>
<proteinExistence type="predicted"/>
<evidence type="ECO:0000313" key="4">
    <source>
        <dbReference type="Proteomes" id="UP000277890"/>
    </source>
</evidence>
<name>A0A428GVJ2_STRCR</name>
<evidence type="ECO:0000256" key="2">
    <source>
        <dbReference type="SAM" id="MobiDB-lite"/>
    </source>
</evidence>
<sequence length="122" mass="15204">MGFDEIMGNLRNQRAKIEEDFKEYKQDYDRREEDLERADYLYRNMFEENMNQLRLALNVFEPDSILLGQVCQEYQESSEQVQWFINQKRSDLMEEFSEHKRQYQRNLDNNEEQMHHLQRRNQ</sequence>
<evidence type="ECO:0000313" key="3">
    <source>
        <dbReference type="EMBL" id="RSJ87082.1"/>
    </source>
</evidence>
<dbReference type="RefSeq" id="WP_125370689.1">
    <property type="nucleotide sequence ID" value="NZ_RJPO01000002.1"/>
</dbReference>
<dbReference type="AlphaFoldDB" id="A0A428GVJ2"/>